<name>A2G7V8_TRIV3</name>
<organism evidence="1 2">
    <name type="scientific">Trichomonas vaginalis (strain ATCC PRA-98 / G3)</name>
    <dbReference type="NCBI Taxonomy" id="412133"/>
    <lineage>
        <taxon>Eukaryota</taxon>
        <taxon>Metamonada</taxon>
        <taxon>Parabasalia</taxon>
        <taxon>Trichomonadida</taxon>
        <taxon>Trichomonadidae</taxon>
        <taxon>Trichomonas</taxon>
    </lineage>
</organism>
<reference evidence="1" key="2">
    <citation type="journal article" date="2007" name="Science">
        <title>Draft genome sequence of the sexually transmitted pathogen Trichomonas vaginalis.</title>
        <authorList>
            <person name="Carlton J.M."/>
            <person name="Hirt R.P."/>
            <person name="Silva J.C."/>
            <person name="Delcher A.L."/>
            <person name="Schatz M."/>
            <person name="Zhao Q."/>
            <person name="Wortman J.R."/>
            <person name="Bidwell S.L."/>
            <person name="Alsmark U.C.M."/>
            <person name="Besteiro S."/>
            <person name="Sicheritz-Ponten T."/>
            <person name="Noel C.J."/>
            <person name="Dacks J.B."/>
            <person name="Foster P.G."/>
            <person name="Simillion C."/>
            <person name="Van de Peer Y."/>
            <person name="Miranda-Saavedra D."/>
            <person name="Barton G.J."/>
            <person name="Westrop G.D."/>
            <person name="Mueller S."/>
            <person name="Dessi D."/>
            <person name="Fiori P.L."/>
            <person name="Ren Q."/>
            <person name="Paulsen I."/>
            <person name="Zhang H."/>
            <person name="Bastida-Corcuera F.D."/>
            <person name="Simoes-Barbosa A."/>
            <person name="Brown M.T."/>
            <person name="Hayes R.D."/>
            <person name="Mukherjee M."/>
            <person name="Okumura C.Y."/>
            <person name="Schneider R."/>
            <person name="Smith A.J."/>
            <person name="Vanacova S."/>
            <person name="Villalvazo M."/>
            <person name="Haas B.J."/>
            <person name="Pertea M."/>
            <person name="Feldblyum T.V."/>
            <person name="Utterback T.R."/>
            <person name="Shu C.L."/>
            <person name="Osoegawa K."/>
            <person name="de Jong P.J."/>
            <person name="Hrdy I."/>
            <person name="Horvathova L."/>
            <person name="Zubacova Z."/>
            <person name="Dolezal P."/>
            <person name="Malik S.B."/>
            <person name="Logsdon J.M. Jr."/>
            <person name="Henze K."/>
            <person name="Gupta A."/>
            <person name="Wang C.C."/>
            <person name="Dunne R.L."/>
            <person name="Upcroft J.A."/>
            <person name="Upcroft P."/>
            <person name="White O."/>
            <person name="Salzberg S.L."/>
            <person name="Tang P."/>
            <person name="Chiu C.-H."/>
            <person name="Lee Y.-S."/>
            <person name="Embley T.M."/>
            <person name="Coombs G.H."/>
            <person name="Mottram J.C."/>
            <person name="Tachezy J."/>
            <person name="Fraser-Liggett C.M."/>
            <person name="Johnson P.J."/>
        </authorList>
    </citation>
    <scope>NUCLEOTIDE SEQUENCE [LARGE SCALE GENOMIC DNA]</scope>
    <source>
        <strain evidence="1">G3</strain>
    </source>
</reference>
<evidence type="ECO:0000313" key="2">
    <source>
        <dbReference type="Proteomes" id="UP000001542"/>
    </source>
</evidence>
<dbReference type="RefSeq" id="XP_001299688.1">
    <property type="nucleotide sequence ID" value="XM_001299687.1"/>
</dbReference>
<dbReference type="AlphaFoldDB" id="A2G7V8"/>
<dbReference type="KEGG" id="tva:4744404"/>
<evidence type="ECO:0000313" key="1">
    <source>
        <dbReference type="EMBL" id="EAX86758.1"/>
    </source>
</evidence>
<dbReference type="Proteomes" id="UP000001542">
    <property type="component" value="Unassembled WGS sequence"/>
</dbReference>
<reference evidence="1" key="1">
    <citation type="submission" date="2006-10" db="EMBL/GenBank/DDBJ databases">
        <authorList>
            <person name="Amadeo P."/>
            <person name="Zhao Q."/>
            <person name="Wortman J."/>
            <person name="Fraser-Liggett C."/>
            <person name="Carlton J."/>
        </authorList>
    </citation>
    <scope>NUCLEOTIDE SEQUENCE</scope>
    <source>
        <strain evidence="1">G3</strain>
    </source>
</reference>
<proteinExistence type="predicted"/>
<dbReference type="VEuPathDB" id="TrichDB:TVAGG3_1060330"/>
<protein>
    <submittedName>
        <fullName evidence="1">Uncharacterized protein</fullName>
    </submittedName>
</protein>
<dbReference type="VEuPathDB" id="TrichDB:TVAG_440700"/>
<accession>A2G7V8</accession>
<dbReference type="EMBL" id="DS114577">
    <property type="protein sequence ID" value="EAX86758.1"/>
    <property type="molecule type" value="Genomic_DNA"/>
</dbReference>
<keyword evidence="2" id="KW-1185">Reference proteome</keyword>
<dbReference type="InParanoid" id="A2G7V8"/>
<sequence>MSEKNNSPAISTRRNSLFPADVLEVAYAIGDNQHRKRLKNSVGNLDTFESAPDMINSTQLINHFTIRYEDQDPVPEYFQQVFNSEDGFDDQICSLLESNSKILYESRILCSLCDSNLELPFCADDSTKLKTYEEQQPDTRELFEELIFPNSTPKSEIDLKKIFPFVLPKYKQWKNLQKSYRIIPNAERLDNKLNFMDFIGNTSYKCIMISSQSGHGKAPGRVVPSSIPESTLYMSQEIDLISIDDVKCHRTEINPAKDKHRTINAVAKERMRISRKMKTMMDVRELVYYPFYTFNGPLNTEIQPFPNDSLRLLFSVIHAIELNIDELDTRYIPISYSLGHFIPFLKAALAHPEMEYHIICSSAHIGFFFELSNALNSISNYLHMIDFIPLRAAFYLSDKFNTRKILIYNTEIARFANSVETGAFLSIPIRCLQCASSLHSLPINLSVYQSAIDFISGRKSRPSIAGLEQLRLYKVRFCREEDQRVHISVFPLSHHSHDQTVVPSYWPLFNKLRNPYTFSPRPTVFNNSLSFTVRNVKDPDVESPLSFTPGSSSFMFVI</sequence>
<gene>
    <name evidence="1" type="ORF">TVAG_440700</name>
</gene>